<name>A0AAP0RQH7_LIQFO</name>
<reference evidence="1 2" key="1">
    <citation type="journal article" date="2024" name="Plant J.">
        <title>Genome sequences and population genomics reveal climatic adaptation and genomic divergence between two closely related sweetgum species.</title>
        <authorList>
            <person name="Xu W.Q."/>
            <person name="Ren C.Q."/>
            <person name="Zhang X.Y."/>
            <person name="Comes H.P."/>
            <person name="Liu X.H."/>
            <person name="Li Y.G."/>
            <person name="Kettle C.J."/>
            <person name="Jalonen R."/>
            <person name="Gaisberger H."/>
            <person name="Ma Y.Z."/>
            <person name="Qiu Y.X."/>
        </authorList>
    </citation>
    <scope>NUCLEOTIDE SEQUENCE [LARGE SCALE GENOMIC DNA]</scope>
    <source>
        <strain evidence="1">Hangzhou</strain>
    </source>
</reference>
<proteinExistence type="predicted"/>
<dbReference type="Proteomes" id="UP001415857">
    <property type="component" value="Unassembled WGS sequence"/>
</dbReference>
<dbReference type="EMBL" id="JBBPBK010000007">
    <property type="protein sequence ID" value="KAK9282028.1"/>
    <property type="molecule type" value="Genomic_DNA"/>
</dbReference>
<dbReference type="AlphaFoldDB" id="A0AAP0RQH7"/>
<keyword evidence="2" id="KW-1185">Reference proteome</keyword>
<gene>
    <name evidence="1" type="ORF">L1049_004939</name>
</gene>
<accession>A0AAP0RQH7</accession>
<evidence type="ECO:0000313" key="2">
    <source>
        <dbReference type="Proteomes" id="UP001415857"/>
    </source>
</evidence>
<comment type="caution">
    <text evidence="1">The sequence shown here is derived from an EMBL/GenBank/DDBJ whole genome shotgun (WGS) entry which is preliminary data.</text>
</comment>
<organism evidence="1 2">
    <name type="scientific">Liquidambar formosana</name>
    <name type="common">Formosan gum</name>
    <dbReference type="NCBI Taxonomy" id="63359"/>
    <lineage>
        <taxon>Eukaryota</taxon>
        <taxon>Viridiplantae</taxon>
        <taxon>Streptophyta</taxon>
        <taxon>Embryophyta</taxon>
        <taxon>Tracheophyta</taxon>
        <taxon>Spermatophyta</taxon>
        <taxon>Magnoliopsida</taxon>
        <taxon>eudicotyledons</taxon>
        <taxon>Gunneridae</taxon>
        <taxon>Pentapetalae</taxon>
        <taxon>Saxifragales</taxon>
        <taxon>Altingiaceae</taxon>
        <taxon>Liquidambar</taxon>
    </lineage>
</organism>
<evidence type="ECO:0000313" key="1">
    <source>
        <dbReference type="EMBL" id="KAK9282028.1"/>
    </source>
</evidence>
<sequence>MDATHSHRKDNLCLYRLVTHSPSFGLEVTIISLLQNSAALIPFHEKVDDRRSKTEVQLFTCKVSRAINA</sequence>
<protein>
    <submittedName>
        <fullName evidence="1">Uncharacterized protein</fullName>
    </submittedName>
</protein>